<proteinExistence type="predicted"/>
<dbReference type="Proteomes" id="UP000000739">
    <property type="component" value="Chromosome"/>
</dbReference>
<dbReference type="EMBL" id="CP001322">
    <property type="protein sequence ID" value="ACL03529.1"/>
    <property type="molecule type" value="Genomic_DNA"/>
</dbReference>
<dbReference type="HOGENOM" id="CLU_198981_0_0_7"/>
<evidence type="ECO:0000256" key="2">
    <source>
        <dbReference type="ARBA" id="ARBA00022692"/>
    </source>
</evidence>
<organism evidence="7 8">
    <name type="scientific">Desulfatibacillum aliphaticivorans</name>
    <dbReference type="NCBI Taxonomy" id="218208"/>
    <lineage>
        <taxon>Bacteria</taxon>
        <taxon>Pseudomonadati</taxon>
        <taxon>Thermodesulfobacteriota</taxon>
        <taxon>Desulfobacteria</taxon>
        <taxon>Desulfobacterales</taxon>
        <taxon>Desulfatibacillaceae</taxon>
        <taxon>Desulfatibacillum</taxon>
    </lineage>
</organism>
<evidence type="ECO:0000256" key="5">
    <source>
        <dbReference type="SAM" id="Phobius"/>
    </source>
</evidence>
<evidence type="ECO:0000313" key="8">
    <source>
        <dbReference type="Proteomes" id="UP000000739"/>
    </source>
</evidence>
<reference evidence="7 8" key="1">
    <citation type="journal article" date="2012" name="Environ. Microbiol.">
        <title>The genome sequence of Desulfatibacillum alkenivorans AK-01: a blueprint for anaerobic alkane oxidation.</title>
        <authorList>
            <person name="Callaghan A.V."/>
            <person name="Morris B.E."/>
            <person name="Pereira I.A."/>
            <person name="McInerney M.J."/>
            <person name="Austin R.N."/>
            <person name="Groves J.T."/>
            <person name="Kukor J.J."/>
            <person name="Suflita J.M."/>
            <person name="Young L.Y."/>
            <person name="Zylstra G.J."/>
            <person name="Wawrik B."/>
        </authorList>
    </citation>
    <scope>NUCLEOTIDE SEQUENCE [LARGE SCALE GENOMIC DNA]</scope>
    <source>
        <strain evidence="7 8">AK-01</strain>
    </source>
</reference>
<evidence type="ECO:0000256" key="1">
    <source>
        <dbReference type="ARBA" id="ARBA00022475"/>
    </source>
</evidence>
<keyword evidence="2 5" id="KW-0812">Transmembrane</keyword>
<evidence type="ECO:0000313" key="7">
    <source>
        <dbReference type="EMBL" id="ACL03529.1"/>
    </source>
</evidence>
<keyword evidence="3 5" id="KW-1133">Transmembrane helix</keyword>
<gene>
    <name evidence="7" type="ordered locus">Dalk_1832</name>
</gene>
<keyword evidence="8" id="KW-1185">Reference proteome</keyword>
<dbReference type="KEGG" id="dal:Dalk_1832"/>
<dbReference type="InterPro" id="IPR010445">
    <property type="entry name" value="LapA_dom"/>
</dbReference>
<dbReference type="GO" id="GO:0005886">
    <property type="term" value="C:plasma membrane"/>
    <property type="evidence" value="ECO:0007669"/>
    <property type="project" value="InterPro"/>
</dbReference>
<sequence>MNFKNIVSIVVGMLFAAFVFQNAEMVEVRFLVWSAQASRALVLICVFCLGLIVGWFPSWMKRKECAKDEDEAR</sequence>
<feature type="domain" description="Lipopolysaccharide assembly protein A" evidence="6">
    <location>
        <begin position="21"/>
        <end position="62"/>
    </location>
</feature>
<dbReference type="Pfam" id="PF06305">
    <property type="entry name" value="LapA_dom"/>
    <property type="match status" value="1"/>
</dbReference>
<name>B8FFX4_DESAL</name>
<dbReference type="RefSeq" id="WP_012610962.1">
    <property type="nucleotide sequence ID" value="NC_011768.1"/>
</dbReference>
<evidence type="ECO:0000256" key="4">
    <source>
        <dbReference type="ARBA" id="ARBA00023136"/>
    </source>
</evidence>
<keyword evidence="4 5" id="KW-0472">Membrane</keyword>
<evidence type="ECO:0000259" key="6">
    <source>
        <dbReference type="Pfam" id="PF06305"/>
    </source>
</evidence>
<dbReference type="AlphaFoldDB" id="B8FFX4"/>
<evidence type="ECO:0000256" key="3">
    <source>
        <dbReference type="ARBA" id="ARBA00022989"/>
    </source>
</evidence>
<protein>
    <recommendedName>
        <fullName evidence="6">Lipopolysaccharide assembly protein A domain-containing protein</fullName>
    </recommendedName>
</protein>
<keyword evidence="1" id="KW-1003">Cell membrane</keyword>
<feature type="transmembrane region" description="Helical" evidence="5">
    <location>
        <begin position="41"/>
        <end position="59"/>
    </location>
</feature>
<accession>B8FFX4</accession>